<dbReference type="SUPFAM" id="SSF144232">
    <property type="entry name" value="HIT/MYND zinc finger-like"/>
    <property type="match status" value="1"/>
</dbReference>
<evidence type="ECO:0000256" key="2">
    <source>
        <dbReference type="ARBA" id="ARBA00022771"/>
    </source>
</evidence>
<comment type="caution">
    <text evidence="7">The sequence shown here is derived from an EMBL/GenBank/DDBJ whole genome shotgun (WGS) entry which is preliminary data.</text>
</comment>
<keyword evidence="8" id="KW-1185">Reference proteome</keyword>
<gene>
    <name evidence="7" type="ORF">HYH03_002835</name>
</gene>
<evidence type="ECO:0000313" key="8">
    <source>
        <dbReference type="Proteomes" id="UP000612055"/>
    </source>
</evidence>
<dbReference type="Proteomes" id="UP000612055">
    <property type="component" value="Unassembled WGS sequence"/>
</dbReference>
<evidence type="ECO:0000256" key="1">
    <source>
        <dbReference type="ARBA" id="ARBA00022723"/>
    </source>
</evidence>
<proteinExistence type="predicted"/>
<evidence type="ECO:0000256" key="3">
    <source>
        <dbReference type="ARBA" id="ARBA00022833"/>
    </source>
</evidence>
<dbReference type="EMBL" id="JAEHOE010000007">
    <property type="protein sequence ID" value="KAG2499256.1"/>
    <property type="molecule type" value="Genomic_DNA"/>
</dbReference>
<dbReference type="OrthoDB" id="531519at2759"/>
<feature type="region of interest" description="Disordered" evidence="5">
    <location>
        <begin position="245"/>
        <end position="281"/>
    </location>
</feature>
<dbReference type="PROSITE" id="PS50865">
    <property type="entry name" value="ZF_MYND_2"/>
    <property type="match status" value="1"/>
</dbReference>
<dbReference type="AlphaFoldDB" id="A0A836C3M2"/>
<accession>A0A836C3M2</accession>
<feature type="domain" description="MYND-type" evidence="6">
    <location>
        <begin position="209"/>
        <end position="242"/>
    </location>
</feature>
<evidence type="ECO:0000259" key="6">
    <source>
        <dbReference type="PROSITE" id="PS50865"/>
    </source>
</evidence>
<protein>
    <recommendedName>
        <fullName evidence="6">MYND-type domain-containing protein</fullName>
    </recommendedName>
</protein>
<evidence type="ECO:0000256" key="5">
    <source>
        <dbReference type="SAM" id="MobiDB-lite"/>
    </source>
</evidence>
<dbReference type="Gene3D" id="6.10.140.2220">
    <property type="match status" value="1"/>
</dbReference>
<reference evidence="7" key="1">
    <citation type="journal article" date="2020" name="bioRxiv">
        <title>Comparative genomics of Chlamydomonas.</title>
        <authorList>
            <person name="Craig R.J."/>
            <person name="Hasan A.R."/>
            <person name="Ness R.W."/>
            <person name="Keightley P.D."/>
        </authorList>
    </citation>
    <scope>NUCLEOTIDE SEQUENCE</scope>
    <source>
        <strain evidence="7">CCAP 11/70</strain>
    </source>
</reference>
<keyword evidence="3" id="KW-0862">Zinc</keyword>
<organism evidence="7 8">
    <name type="scientific">Edaphochlamys debaryana</name>
    <dbReference type="NCBI Taxonomy" id="47281"/>
    <lineage>
        <taxon>Eukaryota</taxon>
        <taxon>Viridiplantae</taxon>
        <taxon>Chlorophyta</taxon>
        <taxon>core chlorophytes</taxon>
        <taxon>Chlorophyceae</taxon>
        <taxon>CS clade</taxon>
        <taxon>Chlamydomonadales</taxon>
        <taxon>Chlamydomonadales incertae sedis</taxon>
        <taxon>Edaphochlamys</taxon>
    </lineage>
</organism>
<keyword evidence="2 4" id="KW-0863">Zinc-finger</keyword>
<dbReference type="InterPro" id="IPR002893">
    <property type="entry name" value="Znf_MYND"/>
</dbReference>
<name>A0A836C3M2_9CHLO</name>
<dbReference type="GO" id="GO:0008270">
    <property type="term" value="F:zinc ion binding"/>
    <property type="evidence" value="ECO:0007669"/>
    <property type="project" value="UniProtKB-KW"/>
</dbReference>
<evidence type="ECO:0000313" key="7">
    <source>
        <dbReference type="EMBL" id="KAG2499256.1"/>
    </source>
</evidence>
<dbReference type="Pfam" id="PF01753">
    <property type="entry name" value="zf-MYND"/>
    <property type="match status" value="1"/>
</dbReference>
<keyword evidence="1" id="KW-0479">Metal-binding</keyword>
<evidence type="ECO:0000256" key="4">
    <source>
        <dbReference type="PROSITE-ProRule" id="PRU00134"/>
    </source>
</evidence>
<sequence length="310" mass="34165">MSPFEGYRYLELRPVKEGEDSWDADAHLTAIVPTTLPPGDNEAREKAELRRRGWRDPRGLFGYTKDAAYKDLYVYFDAKDHTSPVNVAASKAFRCYGLDGRQGVIDWEAIRGPCVILRGEPPKMTSAITGRLEQMDFPYKPLISAQELVDTLLFFKDRDAHKVALKRDAARAMADFPRNHPMFQEQGLYVSPAGIRAGTKVAGHDAQACAACGKPNSIACSLKACSRCKSVWYCDRDCQKQDCGTRRTAPAWPSRRTLGAGGGRGGARPAPAPVRRVHSYHDSRQGGGCRFSTLPRGGFCRLVQGIAAGR</sequence>